<accession>A0A1L3FAZ9</accession>
<protein>
    <submittedName>
        <fullName evidence="1">Uncharacterized protein</fullName>
    </submittedName>
</protein>
<evidence type="ECO:0000313" key="1">
    <source>
        <dbReference type="EMBL" id="APG10481.1"/>
    </source>
</evidence>
<dbReference type="EMBL" id="CP017637">
    <property type="protein sequence ID" value="APG10481.1"/>
    <property type="molecule type" value="Genomic_DNA"/>
</dbReference>
<gene>
    <name evidence="1" type="ORF">BKD09_19310</name>
</gene>
<dbReference type="Proteomes" id="UP000181962">
    <property type="component" value="Chromosome"/>
</dbReference>
<name>A0A1L3FAZ9_BRAJP</name>
<organism evidence="1 2">
    <name type="scientific">Bradyrhizobium japonicum</name>
    <dbReference type="NCBI Taxonomy" id="375"/>
    <lineage>
        <taxon>Bacteria</taxon>
        <taxon>Pseudomonadati</taxon>
        <taxon>Pseudomonadota</taxon>
        <taxon>Alphaproteobacteria</taxon>
        <taxon>Hyphomicrobiales</taxon>
        <taxon>Nitrobacteraceae</taxon>
        <taxon>Bradyrhizobium</taxon>
    </lineage>
</organism>
<reference evidence="1 2" key="1">
    <citation type="submission" date="2016-11" db="EMBL/GenBank/DDBJ databases">
        <title>Complete Genome Sequence of Bradyrhizobium sp. strain J5, an isolated from soybean nodule in Hokkaido.</title>
        <authorList>
            <person name="Kanehara K."/>
        </authorList>
    </citation>
    <scope>NUCLEOTIDE SEQUENCE [LARGE SCALE GENOMIC DNA]</scope>
    <source>
        <strain evidence="1 2">J5</strain>
    </source>
</reference>
<evidence type="ECO:0000313" key="2">
    <source>
        <dbReference type="Proteomes" id="UP000181962"/>
    </source>
</evidence>
<proteinExistence type="predicted"/>
<sequence length="52" mass="5959">MANPVDLRDRAAMFEKRADEAKDAISRAHYREMAAHYRALAVEHSEIMRADA</sequence>
<dbReference type="RefSeq" id="WP_212108491.1">
    <property type="nucleotide sequence ID" value="NZ_JAFCJP010000004.1"/>
</dbReference>
<dbReference type="AlphaFoldDB" id="A0A1L3FAZ9"/>